<sequence>MIDREMQKMEGRWFLQYSGCPLWKKGSIDTISFDFELMHKGEDLVLKEQVEYRKNSKMKVKKGFEIPDEKTGTFHWRGVGMNRLFRNTSKVLYNAEGILVMWFEKTISAPESIDILTRKKHLTAQESGYIFRILETIEDARKFIPNLESVNIL</sequence>
<dbReference type="EMBL" id="FNDZ01000004">
    <property type="protein sequence ID" value="SDI81114.1"/>
    <property type="molecule type" value="Genomic_DNA"/>
</dbReference>
<dbReference type="RefSeq" id="WP_031575777.1">
    <property type="nucleotide sequence ID" value="NZ_FNDZ01000004.1"/>
</dbReference>
<organism evidence="1 2">
    <name type="scientific">Proteiniclasticum ruminis</name>
    <dbReference type="NCBI Taxonomy" id="398199"/>
    <lineage>
        <taxon>Bacteria</taxon>
        <taxon>Bacillati</taxon>
        <taxon>Bacillota</taxon>
        <taxon>Clostridia</taxon>
        <taxon>Eubacteriales</taxon>
        <taxon>Clostridiaceae</taxon>
        <taxon>Proteiniclasticum</taxon>
    </lineage>
</organism>
<evidence type="ECO:0000313" key="2">
    <source>
        <dbReference type="Proteomes" id="UP000183255"/>
    </source>
</evidence>
<reference evidence="1 2" key="1">
    <citation type="submission" date="2016-10" db="EMBL/GenBank/DDBJ databases">
        <authorList>
            <person name="de Groot N.N."/>
        </authorList>
    </citation>
    <scope>NUCLEOTIDE SEQUENCE [LARGE SCALE GENOMIC DNA]</scope>
    <source>
        <strain evidence="1 2">CGMCC 1.5058</strain>
    </source>
</reference>
<protein>
    <recommendedName>
        <fullName evidence="3">Lipocalin-like domain-containing protein</fullName>
    </recommendedName>
</protein>
<proteinExistence type="predicted"/>
<dbReference type="Proteomes" id="UP000183255">
    <property type="component" value="Unassembled WGS sequence"/>
</dbReference>
<name>A0A1G8NLN5_9CLOT</name>
<evidence type="ECO:0000313" key="1">
    <source>
        <dbReference type="EMBL" id="SDI81114.1"/>
    </source>
</evidence>
<dbReference type="AlphaFoldDB" id="A0A1G8NLN5"/>
<gene>
    <name evidence="1" type="ORF">SAMN05421804_104241</name>
</gene>
<accession>A0A1G8NLN5</accession>
<evidence type="ECO:0008006" key="3">
    <source>
        <dbReference type="Google" id="ProtNLM"/>
    </source>
</evidence>